<feature type="chain" id="PRO_5008092372" description="Sel1 repeat family protein" evidence="2">
    <location>
        <begin position="21"/>
        <end position="373"/>
    </location>
</feature>
<dbReference type="InterPro" id="IPR011990">
    <property type="entry name" value="TPR-like_helical_dom_sf"/>
</dbReference>
<evidence type="ECO:0008006" key="5">
    <source>
        <dbReference type="Google" id="ProtNLM"/>
    </source>
</evidence>
<dbReference type="Pfam" id="PF08238">
    <property type="entry name" value="Sel1"/>
    <property type="match status" value="5"/>
</dbReference>
<dbReference type="PANTHER" id="PTHR11102:SF160">
    <property type="entry name" value="ERAD-ASSOCIATED E3 UBIQUITIN-PROTEIN LIGASE COMPONENT HRD3"/>
    <property type="match status" value="1"/>
</dbReference>
<comment type="caution">
    <text evidence="3">The sequence shown here is derived from an EMBL/GenBank/DDBJ whole genome shotgun (WGS) entry which is preliminary data.</text>
</comment>
<evidence type="ECO:0000256" key="1">
    <source>
        <dbReference type="SAM" id="MobiDB-lite"/>
    </source>
</evidence>
<feature type="signal peptide" evidence="2">
    <location>
        <begin position="1"/>
        <end position="20"/>
    </location>
</feature>
<dbReference type="AlphaFoldDB" id="A0A178MXW8"/>
<organism evidence="3 4">
    <name type="scientific">Magnetospirillum moscoviense</name>
    <dbReference type="NCBI Taxonomy" id="1437059"/>
    <lineage>
        <taxon>Bacteria</taxon>
        <taxon>Pseudomonadati</taxon>
        <taxon>Pseudomonadota</taxon>
        <taxon>Alphaproteobacteria</taxon>
        <taxon>Rhodospirillales</taxon>
        <taxon>Rhodospirillaceae</taxon>
        <taxon>Magnetospirillum</taxon>
    </lineage>
</organism>
<accession>A0A178MXW8</accession>
<dbReference type="EMBL" id="LWQU01000065">
    <property type="protein sequence ID" value="OAN59544.1"/>
    <property type="molecule type" value="Genomic_DNA"/>
</dbReference>
<name>A0A178MXW8_9PROT</name>
<protein>
    <recommendedName>
        <fullName evidence="5">Sel1 repeat family protein</fullName>
    </recommendedName>
</protein>
<sequence length="373" mass="39563">MRIAAATALLALLVAGPALAQSKPTKPAAKKAPPAMTLPLQAAAQGDPSAQFEMGMAYLSGKAVKKSPAEAAAWLTAAAGNGHVGAALTLAKAHETGDGLPKDPIQAAQWWYRAGDLGDEAARAHFIDLYMAGKSDGIGGPAAARWLESAAATLGTAELVLAVGTLYETGEGVLVDRAKARRWYTDAAIAGNVEAKFRLGRMLLAEPAQWRLLFKDPTREKDNTERDRLYSTKAQALQAAGGDFQPDMMRPGMIEAETWLIEAARHGHAEARYVLGMAHLTGLNLPLDLNRAVEWLSGAAWAGHAEAMMVLADLSAKGHGLPNPDPVRAWVSYDIAAAQGLKAAEEARDRLAKGMSQRQLGRARQVAQDLKNN</sequence>
<evidence type="ECO:0000313" key="4">
    <source>
        <dbReference type="Proteomes" id="UP000078543"/>
    </source>
</evidence>
<evidence type="ECO:0000256" key="2">
    <source>
        <dbReference type="SAM" id="SignalP"/>
    </source>
</evidence>
<dbReference type="SUPFAM" id="SSF81901">
    <property type="entry name" value="HCP-like"/>
    <property type="match status" value="2"/>
</dbReference>
<dbReference type="STRING" id="1437059.A6A05_07330"/>
<dbReference type="InterPro" id="IPR050767">
    <property type="entry name" value="Sel1_AlgK"/>
</dbReference>
<dbReference type="RefSeq" id="WP_068497479.1">
    <property type="nucleotide sequence ID" value="NZ_LWQU01000065.1"/>
</dbReference>
<keyword evidence="2" id="KW-0732">Signal</keyword>
<reference evidence="3 4" key="1">
    <citation type="submission" date="2016-04" db="EMBL/GenBank/DDBJ databases">
        <title>Draft genome sequence of freshwater magnetotactic bacteria Magnetospirillum marisnigri SP-1 and Magnetospirillum moscoviense BB-1.</title>
        <authorList>
            <person name="Koziaeva V."/>
            <person name="Dziuba M.V."/>
            <person name="Ivanov T.M."/>
            <person name="Kuznetsov B."/>
            <person name="Grouzdev D.S."/>
        </authorList>
    </citation>
    <scope>NUCLEOTIDE SEQUENCE [LARGE SCALE GENOMIC DNA]</scope>
    <source>
        <strain evidence="3 4">BB-1</strain>
    </source>
</reference>
<feature type="region of interest" description="Disordered" evidence="1">
    <location>
        <begin position="353"/>
        <end position="373"/>
    </location>
</feature>
<dbReference type="PANTHER" id="PTHR11102">
    <property type="entry name" value="SEL-1-LIKE PROTEIN"/>
    <property type="match status" value="1"/>
</dbReference>
<dbReference type="Proteomes" id="UP000078543">
    <property type="component" value="Unassembled WGS sequence"/>
</dbReference>
<dbReference type="SMART" id="SM00671">
    <property type="entry name" value="SEL1"/>
    <property type="match status" value="5"/>
</dbReference>
<proteinExistence type="predicted"/>
<gene>
    <name evidence="3" type="ORF">A6A05_07330</name>
</gene>
<keyword evidence="4" id="KW-1185">Reference proteome</keyword>
<dbReference type="InterPro" id="IPR006597">
    <property type="entry name" value="Sel1-like"/>
</dbReference>
<dbReference type="Gene3D" id="1.25.40.10">
    <property type="entry name" value="Tetratricopeptide repeat domain"/>
    <property type="match status" value="3"/>
</dbReference>
<evidence type="ECO:0000313" key="3">
    <source>
        <dbReference type="EMBL" id="OAN59544.1"/>
    </source>
</evidence>